<protein>
    <recommendedName>
        <fullName evidence="4">K Homology domain-containing protein</fullName>
    </recommendedName>
</protein>
<feature type="compositionally biased region" description="Basic residues" evidence="2">
    <location>
        <begin position="137"/>
        <end position="151"/>
    </location>
</feature>
<evidence type="ECO:0000256" key="2">
    <source>
        <dbReference type="SAM" id="MobiDB-lite"/>
    </source>
</evidence>
<keyword evidence="3" id="KW-0732">Signal</keyword>
<evidence type="ECO:0000313" key="6">
    <source>
        <dbReference type="Proteomes" id="UP000820818"/>
    </source>
</evidence>
<dbReference type="AlphaFoldDB" id="A0AAD5L0X1"/>
<proteinExistence type="predicted"/>
<dbReference type="Gene3D" id="3.30.1370.10">
    <property type="entry name" value="K Homology domain, type 1"/>
    <property type="match status" value="1"/>
</dbReference>
<keyword evidence="6" id="KW-1185">Reference proteome</keyword>
<dbReference type="Pfam" id="PF00013">
    <property type="entry name" value="KH_1"/>
    <property type="match status" value="1"/>
</dbReference>
<feature type="signal peptide" evidence="3">
    <location>
        <begin position="1"/>
        <end position="19"/>
    </location>
</feature>
<evidence type="ECO:0000259" key="4">
    <source>
        <dbReference type="Pfam" id="PF00013"/>
    </source>
</evidence>
<evidence type="ECO:0000256" key="3">
    <source>
        <dbReference type="SAM" id="SignalP"/>
    </source>
</evidence>
<reference evidence="5 6" key="1">
    <citation type="submission" date="2022-05" db="EMBL/GenBank/DDBJ databases">
        <title>A multi-omics perspective on studying reproductive biology in Daphnia sinensis.</title>
        <authorList>
            <person name="Jia J."/>
        </authorList>
    </citation>
    <scope>NUCLEOTIDE SEQUENCE [LARGE SCALE GENOMIC DNA]</scope>
    <source>
        <strain evidence="5 6">WSL</strain>
    </source>
</reference>
<dbReference type="Proteomes" id="UP000820818">
    <property type="component" value="Linkage Group LG8"/>
</dbReference>
<keyword evidence="1" id="KW-0694">RNA-binding</keyword>
<dbReference type="EMBL" id="WJBH02000008">
    <property type="protein sequence ID" value="KAI9553946.1"/>
    <property type="molecule type" value="Genomic_DNA"/>
</dbReference>
<gene>
    <name evidence="5" type="ORF">GHT06_019217</name>
</gene>
<feature type="region of interest" description="Disordered" evidence="2">
    <location>
        <begin position="42"/>
        <end position="95"/>
    </location>
</feature>
<feature type="compositionally biased region" description="Polar residues" evidence="2">
    <location>
        <begin position="61"/>
        <end position="71"/>
    </location>
</feature>
<evidence type="ECO:0000256" key="1">
    <source>
        <dbReference type="PROSITE-ProRule" id="PRU00117"/>
    </source>
</evidence>
<feature type="region of interest" description="Disordered" evidence="2">
    <location>
        <begin position="220"/>
        <end position="242"/>
    </location>
</feature>
<feature type="domain" description="K Homology" evidence="4">
    <location>
        <begin position="273"/>
        <end position="323"/>
    </location>
</feature>
<sequence>MSFLVGVIVILLWYCFVHKRCEVPKAKQFGLLNKSQVINSADKSAKQKAKRDRRKRKQSRICKSNGSQAQDLTPDLDCPINAGQTEDDGGNLSPPFDTCEIDRDASCLSKLAKEPLVAAAGLPNVTQKANDADKSAKRQVKRDRRKRKRLQITKPSGIPEQDSTPDVDAPINAGQTEDDGGNLSPPFDTCEIDRDASCSSKLAKEPLVPLINKETNVTDLPSSAEEAGDVGEQPTSLLSDGCTKGRDIPTATKSDASVVSVENDGRTTILRYIARSEIPRIAGRGGRITQLLEKKHGVKIDLPQGDNGNIVISGGNETTRLAVEACIRDRLIMTITLPKADTHTRVAMKKLVDLGKLKILNESNQGSVTFTGLTRDCKVILNVPKCH</sequence>
<evidence type="ECO:0000313" key="5">
    <source>
        <dbReference type="EMBL" id="KAI9553946.1"/>
    </source>
</evidence>
<dbReference type="SUPFAM" id="SSF54791">
    <property type="entry name" value="Eukaryotic type KH-domain (KH-domain type I)"/>
    <property type="match status" value="1"/>
</dbReference>
<feature type="chain" id="PRO_5042222376" description="K Homology domain-containing protein" evidence="3">
    <location>
        <begin position="20"/>
        <end position="387"/>
    </location>
</feature>
<dbReference type="CDD" id="cd00105">
    <property type="entry name" value="KH-I"/>
    <property type="match status" value="1"/>
</dbReference>
<dbReference type="PROSITE" id="PS50084">
    <property type="entry name" value="KH_TYPE_1"/>
    <property type="match status" value="1"/>
</dbReference>
<dbReference type="GO" id="GO:0003723">
    <property type="term" value="F:RNA binding"/>
    <property type="evidence" value="ECO:0007669"/>
    <property type="project" value="UniProtKB-UniRule"/>
</dbReference>
<feature type="region of interest" description="Disordered" evidence="2">
    <location>
        <begin position="128"/>
        <end position="184"/>
    </location>
</feature>
<organism evidence="5 6">
    <name type="scientific">Daphnia sinensis</name>
    <dbReference type="NCBI Taxonomy" id="1820382"/>
    <lineage>
        <taxon>Eukaryota</taxon>
        <taxon>Metazoa</taxon>
        <taxon>Ecdysozoa</taxon>
        <taxon>Arthropoda</taxon>
        <taxon>Crustacea</taxon>
        <taxon>Branchiopoda</taxon>
        <taxon>Diplostraca</taxon>
        <taxon>Cladocera</taxon>
        <taxon>Anomopoda</taxon>
        <taxon>Daphniidae</taxon>
        <taxon>Daphnia</taxon>
        <taxon>Daphnia similis group</taxon>
    </lineage>
</organism>
<name>A0AAD5L0X1_9CRUS</name>
<dbReference type="GO" id="GO:0010468">
    <property type="term" value="P:regulation of gene expression"/>
    <property type="evidence" value="ECO:0007669"/>
    <property type="project" value="UniProtKB-ARBA"/>
</dbReference>
<accession>A0AAD5L0X1</accession>
<dbReference type="InterPro" id="IPR036612">
    <property type="entry name" value="KH_dom_type_1_sf"/>
</dbReference>
<feature type="compositionally biased region" description="Basic residues" evidence="2">
    <location>
        <begin position="46"/>
        <end position="60"/>
    </location>
</feature>
<dbReference type="InterPro" id="IPR004088">
    <property type="entry name" value="KH_dom_type_1"/>
</dbReference>
<comment type="caution">
    <text evidence="5">The sequence shown here is derived from an EMBL/GenBank/DDBJ whole genome shotgun (WGS) entry which is preliminary data.</text>
</comment>